<dbReference type="Gene3D" id="3.90.550.10">
    <property type="entry name" value="Spore Coat Polysaccharide Biosynthesis Protein SpsA, Chain A"/>
    <property type="match status" value="1"/>
</dbReference>
<dbReference type="InterPro" id="IPR029044">
    <property type="entry name" value="Nucleotide-diphossugar_trans"/>
</dbReference>
<feature type="transmembrane region" description="Helical" evidence="7">
    <location>
        <begin position="12"/>
        <end position="31"/>
    </location>
</feature>
<feature type="domain" description="Bacterial sugar transferase" evidence="9">
    <location>
        <begin position="281"/>
        <end position="460"/>
    </location>
</feature>
<dbReference type="EMBL" id="BOVJ01000123">
    <property type="protein sequence ID" value="GIQ65163.1"/>
    <property type="molecule type" value="Genomic_DNA"/>
</dbReference>
<dbReference type="InterPro" id="IPR017473">
    <property type="entry name" value="Undecaprenyl-P_gluc_Ptfrase"/>
</dbReference>
<reference evidence="10 11" key="1">
    <citation type="submission" date="2021-04" db="EMBL/GenBank/DDBJ databases">
        <title>Draft genome sequence of Paenibacillus cisolokensis, LC2-13A.</title>
        <authorList>
            <person name="Uke A."/>
            <person name="Chhe C."/>
            <person name="Baramee S."/>
            <person name="Kosugi A."/>
        </authorList>
    </citation>
    <scope>NUCLEOTIDE SEQUENCE [LARGE SCALE GENOMIC DNA]</scope>
    <source>
        <strain evidence="10 11">LC2-13A</strain>
    </source>
</reference>
<evidence type="ECO:0000256" key="2">
    <source>
        <dbReference type="ARBA" id="ARBA00006464"/>
    </source>
</evidence>
<dbReference type="SUPFAM" id="SSF51735">
    <property type="entry name" value="NAD(P)-binding Rossmann-fold domains"/>
    <property type="match status" value="1"/>
</dbReference>
<gene>
    <name evidence="10" type="ORF">PACILC2_37310</name>
</gene>
<dbReference type="PANTHER" id="PTHR30576:SF0">
    <property type="entry name" value="UNDECAPRENYL-PHOSPHATE N-ACETYLGALACTOSAMINYL 1-PHOSPHATE TRANSFERASE-RELATED"/>
    <property type="match status" value="1"/>
</dbReference>
<name>A0ABQ4NB37_9BACL</name>
<dbReference type="InterPro" id="IPR017475">
    <property type="entry name" value="EPS_sugar_tfrase"/>
</dbReference>
<feature type="transmembrane region" description="Helical" evidence="7">
    <location>
        <begin position="51"/>
        <end position="70"/>
    </location>
</feature>
<dbReference type="InterPro" id="IPR001173">
    <property type="entry name" value="Glyco_trans_2-like"/>
</dbReference>
<keyword evidence="4 7" id="KW-0812">Transmembrane</keyword>
<evidence type="ECO:0000256" key="5">
    <source>
        <dbReference type="ARBA" id="ARBA00022989"/>
    </source>
</evidence>
<evidence type="ECO:0000313" key="11">
    <source>
        <dbReference type="Proteomes" id="UP000680304"/>
    </source>
</evidence>
<protein>
    <recommendedName>
        <fullName evidence="12">UDP-phosphate glucose phosphotransferase</fullName>
    </recommendedName>
</protein>
<comment type="similarity">
    <text evidence="2">Belongs to the bacterial sugar transferase family.</text>
</comment>
<evidence type="ECO:0000256" key="7">
    <source>
        <dbReference type="SAM" id="Phobius"/>
    </source>
</evidence>
<evidence type="ECO:0000259" key="8">
    <source>
        <dbReference type="Pfam" id="PF00535"/>
    </source>
</evidence>
<evidence type="ECO:0000256" key="6">
    <source>
        <dbReference type="ARBA" id="ARBA00023136"/>
    </source>
</evidence>
<keyword evidence="6 7" id="KW-0472">Membrane</keyword>
<dbReference type="InterPro" id="IPR003362">
    <property type="entry name" value="Bact_transf"/>
</dbReference>
<evidence type="ECO:0000259" key="9">
    <source>
        <dbReference type="Pfam" id="PF02397"/>
    </source>
</evidence>
<keyword evidence="5 7" id="KW-1133">Transmembrane helix</keyword>
<feature type="transmembrane region" description="Helical" evidence="7">
    <location>
        <begin position="108"/>
        <end position="131"/>
    </location>
</feature>
<dbReference type="Pfam" id="PF00535">
    <property type="entry name" value="Glycos_transf_2"/>
    <property type="match status" value="1"/>
</dbReference>
<dbReference type="NCBIfam" id="TIGR03025">
    <property type="entry name" value="EPS_sugtrans"/>
    <property type="match status" value="1"/>
</dbReference>
<dbReference type="NCBIfam" id="TIGR03023">
    <property type="entry name" value="WcaJ_sugtrans"/>
    <property type="match status" value="1"/>
</dbReference>
<feature type="transmembrane region" description="Helical" evidence="7">
    <location>
        <begin position="286"/>
        <end position="307"/>
    </location>
</feature>
<evidence type="ECO:0000256" key="3">
    <source>
        <dbReference type="ARBA" id="ARBA00022679"/>
    </source>
</evidence>
<feature type="domain" description="Glycosyltransferase 2-like" evidence="8">
    <location>
        <begin position="477"/>
        <end position="643"/>
    </location>
</feature>
<dbReference type="Gene3D" id="3.40.50.720">
    <property type="entry name" value="NAD(P)-binding Rossmann-like Domain"/>
    <property type="match status" value="1"/>
</dbReference>
<dbReference type="Pfam" id="PF13727">
    <property type="entry name" value="CoA_binding_3"/>
    <property type="match status" value="1"/>
</dbReference>
<feature type="transmembrane region" description="Helical" evidence="7">
    <location>
        <begin position="82"/>
        <end position="102"/>
    </location>
</feature>
<comment type="subcellular location">
    <subcellularLocation>
        <location evidence="1">Membrane</location>
        <topology evidence="1">Multi-pass membrane protein</topology>
    </subcellularLocation>
</comment>
<dbReference type="InterPro" id="IPR036291">
    <property type="entry name" value="NAD(P)-bd_dom_sf"/>
</dbReference>
<dbReference type="Pfam" id="PF02397">
    <property type="entry name" value="Bac_transf"/>
    <property type="match status" value="1"/>
</dbReference>
<evidence type="ECO:0008006" key="12">
    <source>
        <dbReference type="Google" id="ProtNLM"/>
    </source>
</evidence>
<comment type="caution">
    <text evidence="10">The sequence shown here is derived from an EMBL/GenBank/DDBJ whole genome shotgun (WGS) entry which is preliminary data.</text>
</comment>
<keyword evidence="3" id="KW-0808">Transferase</keyword>
<evidence type="ECO:0000256" key="1">
    <source>
        <dbReference type="ARBA" id="ARBA00004141"/>
    </source>
</evidence>
<evidence type="ECO:0000256" key="4">
    <source>
        <dbReference type="ARBA" id="ARBA00022692"/>
    </source>
</evidence>
<accession>A0ABQ4NB37</accession>
<dbReference type="SUPFAM" id="SSF53448">
    <property type="entry name" value="Nucleotide-diphospho-sugar transferases"/>
    <property type="match status" value="1"/>
</dbReference>
<sequence length="772" mass="88893">MIRQNQRFLTQIYVLADLFVMLCVFFASYWLKFQSGWIEHYNTLPFKNYLMWGTIYAFATVLIGFYAGFYAPKRRKRFSYDIWKIIQVHGLSALLLLSLLYLAKEVHISRSFLAIFFMVSVAATMVYRYAVKMLLFWFRRKGYNKRFVLILGAGSVGRSFYESLQQHPELGYEVLGFLDDYQTEHDEEYRHYKPIIGTLDDLERCLEGKMVDEVVIALPLKAHAKYARIIALCEKSGVKTLIIPDFFDLLPARPFFDNFAGMPMINIRDVPLDELSNRILKRTFDIVFSIMAIIVTSPVMLLIVAGIKLTSPGPVIFKQERMGLNRRTFNMYKFRTMHVSPAEVSDTQWTVENDPRRTKFGAFLRRTSLDELPQFFNVLLGHMSVVGPRPERPYFVDQFKEEIPKYMVKHHIRPGITGWAQTNGLRGDTSIHDRIRHDLFYIENWSFLFDLKIIVKTVVNGLVNKMRTDRSEPVRVSVIIPTLNAGTELTELIARLNGQTVPPHEIIVADSASEDGTAARARHAGAIVLDIPRREFNHGGTRNRAAAAASGDVLMFMTQDALPHNERLIEELTAPLRDPLVAYAYARQLPRADAGLLERTSRTFNYPPEPARKTKADIPRLGLKTFFCSNVCSAIRRDVFEKMGRFPEPVMFNEDLFMAARCILQGYAIVYAAKAEVVHSHDYTALQQLRRFYDNGVSMREQDWILPYAKVGKEGSRLVRRQLEAIREERRWGLLPGLLLESAAKLIGFRLGQSHRKLPSFVKRMFGLRDGY</sequence>
<keyword evidence="11" id="KW-1185">Reference proteome</keyword>
<dbReference type="Proteomes" id="UP000680304">
    <property type="component" value="Unassembled WGS sequence"/>
</dbReference>
<organism evidence="10 11">
    <name type="scientific">Paenibacillus cisolokensis</name>
    <dbReference type="NCBI Taxonomy" id="1658519"/>
    <lineage>
        <taxon>Bacteria</taxon>
        <taxon>Bacillati</taxon>
        <taxon>Bacillota</taxon>
        <taxon>Bacilli</taxon>
        <taxon>Bacillales</taxon>
        <taxon>Paenibacillaceae</taxon>
        <taxon>Paenibacillus</taxon>
    </lineage>
</organism>
<dbReference type="PANTHER" id="PTHR30576">
    <property type="entry name" value="COLANIC BIOSYNTHESIS UDP-GLUCOSE LIPID CARRIER TRANSFERASE"/>
    <property type="match status" value="1"/>
</dbReference>
<proteinExistence type="inferred from homology"/>
<evidence type="ECO:0000313" key="10">
    <source>
        <dbReference type="EMBL" id="GIQ65163.1"/>
    </source>
</evidence>